<organism evidence="4 5">
    <name type="scientific">Polaromonas aquatica</name>
    <dbReference type="NCBI Taxonomy" id="332657"/>
    <lineage>
        <taxon>Bacteria</taxon>
        <taxon>Pseudomonadati</taxon>
        <taxon>Pseudomonadota</taxon>
        <taxon>Betaproteobacteria</taxon>
        <taxon>Burkholderiales</taxon>
        <taxon>Comamonadaceae</taxon>
        <taxon>Polaromonas</taxon>
    </lineage>
</organism>
<evidence type="ECO:0000313" key="5">
    <source>
        <dbReference type="Proteomes" id="UP001596270"/>
    </source>
</evidence>
<dbReference type="PANTHER" id="PTHR44757:SF2">
    <property type="entry name" value="BIOFILM ARCHITECTURE MAINTENANCE PROTEIN MBAA"/>
    <property type="match status" value="1"/>
</dbReference>
<reference evidence="5" key="1">
    <citation type="journal article" date="2019" name="Int. J. Syst. Evol. Microbiol.">
        <title>The Global Catalogue of Microorganisms (GCM) 10K type strain sequencing project: providing services to taxonomists for standard genome sequencing and annotation.</title>
        <authorList>
            <consortium name="The Broad Institute Genomics Platform"/>
            <consortium name="The Broad Institute Genome Sequencing Center for Infectious Disease"/>
            <person name="Wu L."/>
            <person name="Ma J."/>
        </authorList>
    </citation>
    <scope>NUCLEOTIDE SEQUENCE [LARGE SCALE GENOMIC DNA]</scope>
    <source>
        <strain evidence="5">CCUG 39402</strain>
    </source>
</reference>
<keyword evidence="1" id="KW-0812">Transmembrane</keyword>
<dbReference type="NCBIfam" id="TIGR00254">
    <property type="entry name" value="GGDEF"/>
    <property type="match status" value="1"/>
</dbReference>
<dbReference type="InterPro" id="IPR011623">
    <property type="entry name" value="7TMR_DISM_rcpt_extracell_dom1"/>
</dbReference>
<gene>
    <name evidence="4" type="ORF">ACFQND_11805</name>
</gene>
<evidence type="ECO:0000256" key="2">
    <source>
        <dbReference type="SAM" id="SignalP"/>
    </source>
</evidence>
<dbReference type="InterPro" id="IPR000160">
    <property type="entry name" value="GGDEF_dom"/>
</dbReference>
<keyword evidence="1" id="KW-0472">Membrane</keyword>
<protein>
    <submittedName>
        <fullName evidence="4">7TM diverse intracellular signaling domain-containing protein</fullName>
    </submittedName>
</protein>
<dbReference type="Gene3D" id="3.30.70.270">
    <property type="match status" value="1"/>
</dbReference>
<feature type="transmembrane region" description="Helical" evidence="1">
    <location>
        <begin position="219"/>
        <end position="243"/>
    </location>
</feature>
<dbReference type="SMART" id="SM00267">
    <property type="entry name" value="GGDEF"/>
    <property type="match status" value="1"/>
</dbReference>
<dbReference type="SUPFAM" id="SSF55073">
    <property type="entry name" value="Nucleotide cyclase"/>
    <property type="match status" value="1"/>
</dbReference>
<sequence>MAALIHPMLALLALLAALLVQPARAEAPPLVLDGNNSPALLEHSLEVLRDRTGQLSIEQIEQQPAAGFTPVIPGKSYTIDNGALWLRFDANIKSAAPHWRLTIPMPTLDDATLYYRDQDGLWVRQQAGDTRTISSRAQAGRYPVFDLSPETGKTVRYYLQIRHVRVPYSMLPRIVSDAQFVESRQNEHMLLGIYFGLAALAVLLSLGNALAYRDAAFGIFALYVAMFASAQATYTGLAGLYVWPEWPQLNNAFGLLLLLLASATGLWFARTVIVPRRYSRALDVLMLTLMLLLPLAGLLDLAFSTPLSFLLLHLLISMGMAALVLGVGLALFEGDRDTRWVALGFSPLLLATLLPLLRNLGVASSGFWTEYGRIIASAIEVPILFYGLHRRVSQSRNISSRTTALRHADPLTGLHTSSVLLRKMRQSLATAERYQLPFALLMVNLANLGSLQKQHGRETADRAMVMAAARIRGVAQASDTVARVGDTQFALMMEGPVSVEAANDVATKLLASGLRSSNQLPGAEPLVFHIAVGHIGKGADVAVTQAEARLARMLQAVRTMDDGSRKAIRQVKF</sequence>
<feature type="transmembrane region" description="Helical" evidence="1">
    <location>
        <begin position="370"/>
        <end position="388"/>
    </location>
</feature>
<dbReference type="EMBL" id="JBHSRS010000018">
    <property type="protein sequence ID" value="MFC6281919.1"/>
    <property type="molecule type" value="Genomic_DNA"/>
</dbReference>
<keyword evidence="5" id="KW-1185">Reference proteome</keyword>
<feature type="signal peptide" evidence="2">
    <location>
        <begin position="1"/>
        <end position="25"/>
    </location>
</feature>
<feature type="transmembrane region" description="Helical" evidence="1">
    <location>
        <begin position="189"/>
        <end position="212"/>
    </location>
</feature>
<keyword evidence="2" id="KW-0732">Signal</keyword>
<dbReference type="Pfam" id="PF07695">
    <property type="entry name" value="7TMR-DISM_7TM"/>
    <property type="match status" value="1"/>
</dbReference>
<dbReference type="PROSITE" id="PS50887">
    <property type="entry name" value="GGDEF"/>
    <property type="match status" value="1"/>
</dbReference>
<feature type="transmembrane region" description="Helical" evidence="1">
    <location>
        <begin position="309"/>
        <end position="332"/>
    </location>
</feature>
<name>A0ABW1TWJ3_9BURK</name>
<dbReference type="InterPro" id="IPR052155">
    <property type="entry name" value="Biofilm_reg_signaling"/>
</dbReference>
<comment type="caution">
    <text evidence="4">The sequence shown here is derived from an EMBL/GenBank/DDBJ whole genome shotgun (WGS) entry which is preliminary data.</text>
</comment>
<feature type="domain" description="GGDEF" evidence="3">
    <location>
        <begin position="436"/>
        <end position="571"/>
    </location>
</feature>
<dbReference type="PANTHER" id="PTHR44757">
    <property type="entry name" value="DIGUANYLATE CYCLASE DGCP"/>
    <property type="match status" value="1"/>
</dbReference>
<evidence type="ECO:0000313" key="4">
    <source>
        <dbReference type="EMBL" id="MFC6281919.1"/>
    </source>
</evidence>
<feature type="chain" id="PRO_5045653821" evidence="2">
    <location>
        <begin position="26"/>
        <end position="573"/>
    </location>
</feature>
<evidence type="ECO:0000256" key="1">
    <source>
        <dbReference type="SAM" id="Phobius"/>
    </source>
</evidence>
<dbReference type="Pfam" id="PF00990">
    <property type="entry name" value="GGDEF"/>
    <property type="match status" value="1"/>
</dbReference>
<dbReference type="InterPro" id="IPR011622">
    <property type="entry name" value="7TMR_DISM_rcpt_extracell_dom2"/>
</dbReference>
<evidence type="ECO:0000259" key="3">
    <source>
        <dbReference type="PROSITE" id="PS50887"/>
    </source>
</evidence>
<feature type="transmembrane region" description="Helical" evidence="1">
    <location>
        <begin position="281"/>
        <end position="303"/>
    </location>
</feature>
<dbReference type="RefSeq" id="WP_371438482.1">
    <property type="nucleotide sequence ID" value="NZ_JBHSRS010000018.1"/>
</dbReference>
<dbReference type="Pfam" id="PF07696">
    <property type="entry name" value="7TMR-DISMED2"/>
    <property type="match status" value="1"/>
</dbReference>
<feature type="transmembrane region" description="Helical" evidence="1">
    <location>
        <begin position="339"/>
        <end position="358"/>
    </location>
</feature>
<dbReference type="Gene3D" id="2.60.40.2380">
    <property type="match status" value="1"/>
</dbReference>
<dbReference type="Proteomes" id="UP001596270">
    <property type="component" value="Unassembled WGS sequence"/>
</dbReference>
<keyword evidence="1" id="KW-1133">Transmembrane helix</keyword>
<accession>A0ABW1TWJ3</accession>
<feature type="transmembrane region" description="Helical" evidence="1">
    <location>
        <begin position="249"/>
        <end position="269"/>
    </location>
</feature>
<dbReference type="InterPro" id="IPR043128">
    <property type="entry name" value="Rev_trsase/Diguanyl_cyclase"/>
</dbReference>
<proteinExistence type="predicted"/>
<dbReference type="InterPro" id="IPR029787">
    <property type="entry name" value="Nucleotide_cyclase"/>
</dbReference>